<keyword evidence="7" id="KW-1185">Reference proteome</keyword>
<organism evidence="6 7">
    <name type="scientific">Elysia marginata</name>
    <dbReference type="NCBI Taxonomy" id="1093978"/>
    <lineage>
        <taxon>Eukaryota</taxon>
        <taxon>Metazoa</taxon>
        <taxon>Spiralia</taxon>
        <taxon>Lophotrochozoa</taxon>
        <taxon>Mollusca</taxon>
        <taxon>Gastropoda</taxon>
        <taxon>Heterobranchia</taxon>
        <taxon>Euthyneura</taxon>
        <taxon>Panpulmonata</taxon>
        <taxon>Sacoglossa</taxon>
        <taxon>Placobranchoidea</taxon>
        <taxon>Plakobranchidae</taxon>
        <taxon>Elysia</taxon>
    </lineage>
</organism>
<dbReference type="InterPro" id="IPR012337">
    <property type="entry name" value="RNaseH-like_sf"/>
</dbReference>
<reference evidence="6 7" key="1">
    <citation type="journal article" date="2021" name="Elife">
        <title>Chloroplast acquisition without the gene transfer in kleptoplastic sea slugs, Plakobranchus ocellatus.</title>
        <authorList>
            <person name="Maeda T."/>
            <person name="Takahashi S."/>
            <person name="Yoshida T."/>
            <person name="Shimamura S."/>
            <person name="Takaki Y."/>
            <person name="Nagai Y."/>
            <person name="Toyoda A."/>
            <person name="Suzuki Y."/>
            <person name="Arimoto A."/>
            <person name="Ishii H."/>
            <person name="Satoh N."/>
            <person name="Nishiyama T."/>
            <person name="Hasebe M."/>
            <person name="Maruyama T."/>
            <person name="Minagawa J."/>
            <person name="Obokata J."/>
            <person name="Shigenobu S."/>
        </authorList>
    </citation>
    <scope>NUCLEOTIDE SEQUENCE [LARGE SCALE GENOMIC DNA]</scope>
</reference>
<dbReference type="GO" id="GO:0005634">
    <property type="term" value="C:nucleus"/>
    <property type="evidence" value="ECO:0007669"/>
    <property type="project" value="UniProtKB-SubCell"/>
</dbReference>
<dbReference type="EMBL" id="BMAT01007633">
    <property type="protein sequence ID" value="GFR68188.1"/>
    <property type="molecule type" value="Genomic_DNA"/>
</dbReference>
<name>A0AAV4F482_9GAST</name>
<keyword evidence="2" id="KW-0479">Metal-binding</keyword>
<evidence type="ECO:0000256" key="1">
    <source>
        <dbReference type="ARBA" id="ARBA00004123"/>
    </source>
</evidence>
<evidence type="ECO:0000256" key="4">
    <source>
        <dbReference type="ARBA" id="ARBA00022833"/>
    </source>
</evidence>
<keyword evidence="4" id="KW-0862">Zinc</keyword>
<dbReference type="Proteomes" id="UP000762676">
    <property type="component" value="Unassembled WGS sequence"/>
</dbReference>
<dbReference type="AlphaFoldDB" id="A0AAV4F482"/>
<evidence type="ECO:0000256" key="3">
    <source>
        <dbReference type="ARBA" id="ARBA00022771"/>
    </source>
</evidence>
<keyword evidence="5" id="KW-0539">Nucleus</keyword>
<sequence>MLPARYLEEKAQLKSMLLEVKDVSITTDCWTSRAVESFITVTVHFITKDWQLKSRVLTTLTLQGLHTADNLSTTLRDVFAEWGIPDKVTTFVTDNAANIVSAVEKLKLRYQPCFAHLLNLAVKESIRKTDDLMAAKTTTIL</sequence>
<comment type="caution">
    <text evidence="6">The sequence shown here is derived from an EMBL/GenBank/DDBJ whole genome shotgun (WGS) entry which is preliminary data.</text>
</comment>
<dbReference type="InterPro" id="IPR052035">
    <property type="entry name" value="ZnF_BED_domain_contain"/>
</dbReference>
<gene>
    <name evidence="6" type="ORF">ElyMa_003726200</name>
</gene>
<dbReference type="SUPFAM" id="SSF53098">
    <property type="entry name" value="Ribonuclease H-like"/>
    <property type="match status" value="1"/>
</dbReference>
<dbReference type="GO" id="GO:0008270">
    <property type="term" value="F:zinc ion binding"/>
    <property type="evidence" value="ECO:0007669"/>
    <property type="project" value="UniProtKB-KW"/>
</dbReference>
<protein>
    <submittedName>
        <fullName evidence="6">Zinc finger BED domain-containing protein 1</fullName>
    </submittedName>
</protein>
<comment type="subcellular location">
    <subcellularLocation>
        <location evidence="1">Nucleus</location>
    </subcellularLocation>
</comment>
<dbReference type="PANTHER" id="PTHR46481">
    <property type="entry name" value="ZINC FINGER BED DOMAIN-CONTAINING PROTEIN 4"/>
    <property type="match status" value="1"/>
</dbReference>
<evidence type="ECO:0000313" key="7">
    <source>
        <dbReference type="Proteomes" id="UP000762676"/>
    </source>
</evidence>
<evidence type="ECO:0000313" key="6">
    <source>
        <dbReference type="EMBL" id="GFR68188.1"/>
    </source>
</evidence>
<keyword evidence="3" id="KW-0863">Zinc-finger</keyword>
<dbReference type="PANTHER" id="PTHR46481:SF10">
    <property type="entry name" value="ZINC FINGER BED DOMAIN-CONTAINING PROTEIN 39"/>
    <property type="match status" value="1"/>
</dbReference>
<evidence type="ECO:0000256" key="2">
    <source>
        <dbReference type="ARBA" id="ARBA00022723"/>
    </source>
</evidence>
<accession>A0AAV4F482</accession>
<evidence type="ECO:0000256" key="5">
    <source>
        <dbReference type="ARBA" id="ARBA00023242"/>
    </source>
</evidence>
<proteinExistence type="predicted"/>